<dbReference type="AlphaFoldDB" id="A0A9Q4AZQ0"/>
<dbReference type="PROSITE" id="PS51257">
    <property type="entry name" value="PROKAR_LIPOPROTEIN"/>
    <property type="match status" value="1"/>
</dbReference>
<dbReference type="Proteomes" id="UP001057753">
    <property type="component" value="Unassembled WGS sequence"/>
</dbReference>
<evidence type="ECO:0000313" key="2">
    <source>
        <dbReference type="Proteomes" id="UP001057753"/>
    </source>
</evidence>
<name>A0A9Q4AZQ0_SALAG</name>
<protein>
    <recommendedName>
        <fullName evidence="3">Lipoprotein</fullName>
    </recommendedName>
</protein>
<accession>A0A9Q4AZQ0</accession>
<proteinExistence type="predicted"/>
<comment type="caution">
    <text evidence="1">The sequence shown here is derived from an EMBL/GenBank/DDBJ whole genome shotgun (WGS) entry which is preliminary data.</text>
</comment>
<organism evidence="1 2">
    <name type="scientific">Salipaludibacillus agaradhaerens</name>
    <name type="common">Bacillus agaradhaerens</name>
    <dbReference type="NCBI Taxonomy" id="76935"/>
    <lineage>
        <taxon>Bacteria</taxon>
        <taxon>Bacillati</taxon>
        <taxon>Bacillota</taxon>
        <taxon>Bacilli</taxon>
        <taxon>Bacillales</taxon>
        <taxon>Bacillaceae</taxon>
    </lineage>
</organism>
<dbReference type="RefSeq" id="WP_257820473.1">
    <property type="nucleotide sequence ID" value="NZ_JABXYM010000001.1"/>
</dbReference>
<keyword evidence="2" id="KW-1185">Reference proteome</keyword>
<dbReference type="EMBL" id="JABXYM010000001">
    <property type="protein sequence ID" value="MCR6095721.1"/>
    <property type="molecule type" value="Genomic_DNA"/>
</dbReference>
<gene>
    <name evidence="1" type="ORF">HXA33_04120</name>
</gene>
<reference evidence="1" key="1">
    <citation type="submission" date="2020-06" db="EMBL/GenBank/DDBJ databases">
        <title>Insight into the genomes of haloalkaliphilic bacilli from Kenyan soda lakes.</title>
        <authorList>
            <person name="Mwirichia R."/>
            <person name="Villamizar G.C."/>
            <person name="Poehlein A."/>
            <person name="Mugweru J."/>
            <person name="Kipnyargis A."/>
            <person name="Kiplimo D."/>
            <person name="Orwa P."/>
            <person name="Daniel R."/>
        </authorList>
    </citation>
    <scope>NUCLEOTIDE SEQUENCE</scope>
    <source>
        <strain evidence="1">B1096_S55</strain>
    </source>
</reference>
<evidence type="ECO:0008006" key="3">
    <source>
        <dbReference type="Google" id="ProtNLM"/>
    </source>
</evidence>
<evidence type="ECO:0000313" key="1">
    <source>
        <dbReference type="EMBL" id="MCR6095721.1"/>
    </source>
</evidence>
<sequence length="256" mass="29665">MKQFLILSLLLVLTTTGCTTERLNNTTSLPEITSIEKMPVKMAFHSSQNKDNFTEIAFKLEHVDDSAINSEDYQLQWPKYILDNEEIAYKVEDVKMSENSLDDEPLNDHELGFTLRLSPAVMKERDKVMLQIPVYVIPRLFEEGYPFNVREPHVDRIVTGDLVIEDLKLEDRVIEFNLIDKHPDHQEQDLSYLFSRVQDNESIYPLFSTIESGSGSSYVKLEFAQSISLPARFSVERTTIEIPEWRFPFSIPVNLE</sequence>